<reference evidence="2 3" key="1">
    <citation type="submission" date="2017-01" db="EMBL/GenBank/DDBJ databases">
        <title>The cable genome- insights into the physiology and evolution of filamentous bacteria capable of sulfide oxidation via long distance electron transfer.</title>
        <authorList>
            <person name="Schreiber L."/>
            <person name="Bjerg J.T."/>
            <person name="Boggild A."/>
            <person name="Van De Vossenberg J."/>
            <person name="Meysman F."/>
            <person name="Nielsen L.P."/>
            <person name="Schramm A."/>
            <person name="Kjeldsen K.U."/>
        </authorList>
    </citation>
    <scope>NUCLEOTIDE SEQUENCE [LARGE SCALE GENOMIC DNA]</scope>
    <source>
        <strain evidence="2">MCF</strain>
    </source>
</reference>
<evidence type="ECO:0000256" key="1">
    <source>
        <dbReference type="SAM" id="SignalP"/>
    </source>
</evidence>
<comment type="caution">
    <text evidence="2">The sequence shown here is derived from an EMBL/GenBank/DDBJ whole genome shotgun (WGS) entry which is preliminary data.</text>
</comment>
<evidence type="ECO:0008006" key="4">
    <source>
        <dbReference type="Google" id="ProtNLM"/>
    </source>
</evidence>
<feature type="chain" id="PRO_5018996145" description="Outer membrane protein beta-barrel domain-containing protein" evidence="1">
    <location>
        <begin position="23"/>
        <end position="377"/>
    </location>
</feature>
<feature type="signal peptide" evidence="1">
    <location>
        <begin position="1"/>
        <end position="22"/>
    </location>
</feature>
<gene>
    <name evidence="2" type="ORF">H206_00586</name>
</gene>
<keyword evidence="3" id="KW-1185">Reference proteome</keyword>
<dbReference type="EMBL" id="MTKO01000129">
    <property type="protein sequence ID" value="RWX43154.1"/>
    <property type="molecule type" value="Genomic_DNA"/>
</dbReference>
<dbReference type="AlphaFoldDB" id="A0A444IQR3"/>
<proteinExistence type="predicted"/>
<protein>
    <recommendedName>
        <fullName evidence="4">Outer membrane protein beta-barrel domain-containing protein</fullName>
    </recommendedName>
</protein>
<evidence type="ECO:0000313" key="2">
    <source>
        <dbReference type="EMBL" id="RWX43154.1"/>
    </source>
</evidence>
<accession>A0A444IQR3</accession>
<keyword evidence="1" id="KW-0732">Signal</keyword>
<evidence type="ECO:0000313" key="3">
    <source>
        <dbReference type="Proteomes" id="UP000287853"/>
    </source>
</evidence>
<name>A0A444IQR3_9BACT</name>
<sequence>MKLKVLAQAAVLVMLSAGVAFAGGRAFTCDDCSDECLENPYSKGCPSVCKDPECQASQASCDDCSDECKKNPYGADCPDICKDITCQSCEDCTDECKINPYDEGCPDICRDIKCYSCDDCSVECIENPEGKDCPPICDELGCNICDKFPTDCPTSCKEGSQDQEDCPTECQDVPKECLSDDASLDDPDETAAVITCDDCPAECEDNPDAEGCPAECQKLGCYDGGTMSPLRFIGDIGYLRLSDPADYLFARLGVEYSPFTGTSLENLSFLAMVGAAPKLEGSDGDDALLIDAFAQYNWSETFDGFIGLGLGAWISDGNDDLDSEDTDLDILANIGARVYGEPDEFNISIFLEARNAVDELSDISQYGRFGIGLRFQH</sequence>
<organism evidence="2 3">
    <name type="scientific">Candidatus Electrothrix aarhusensis</name>
    <dbReference type="NCBI Taxonomy" id="1859131"/>
    <lineage>
        <taxon>Bacteria</taxon>
        <taxon>Pseudomonadati</taxon>
        <taxon>Thermodesulfobacteriota</taxon>
        <taxon>Desulfobulbia</taxon>
        <taxon>Desulfobulbales</taxon>
        <taxon>Desulfobulbaceae</taxon>
        <taxon>Candidatus Electrothrix</taxon>
    </lineage>
</organism>
<dbReference type="Proteomes" id="UP000287853">
    <property type="component" value="Unassembled WGS sequence"/>
</dbReference>